<reference evidence="1 2" key="1">
    <citation type="submission" date="2023-09" db="EMBL/GenBank/DDBJ databases">
        <authorList>
            <person name="Rey-Velasco X."/>
        </authorList>
    </citation>
    <scope>NUCLEOTIDE SEQUENCE [LARGE SCALE GENOMIC DNA]</scope>
    <source>
        <strain evidence="1 2">F260</strain>
    </source>
</reference>
<dbReference type="Proteomes" id="UP001245285">
    <property type="component" value="Unassembled WGS sequence"/>
</dbReference>
<protein>
    <submittedName>
        <fullName evidence="1">Uncharacterized protein</fullName>
    </submittedName>
</protein>
<organism evidence="1 2">
    <name type="scientific">Autumnicola lenta</name>
    <dbReference type="NCBI Taxonomy" id="3075593"/>
    <lineage>
        <taxon>Bacteria</taxon>
        <taxon>Pseudomonadati</taxon>
        <taxon>Bacteroidota</taxon>
        <taxon>Flavobacteriia</taxon>
        <taxon>Flavobacteriales</taxon>
        <taxon>Flavobacteriaceae</taxon>
        <taxon>Autumnicola</taxon>
    </lineage>
</organism>
<accession>A0ABU3CMB1</accession>
<dbReference type="EMBL" id="JAVRHO010000017">
    <property type="protein sequence ID" value="MDT0647493.1"/>
    <property type="molecule type" value="Genomic_DNA"/>
</dbReference>
<dbReference type="RefSeq" id="WP_311495600.1">
    <property type="nucleotide sequence ID" value="NZ_JAVRHO010000017.1"/>
</dbReference>
<proteinExistence type="predicted"/>
<evidence type="ECO:0000313" key="1">
    <source>
        <dbReference type="EMBL" id="MDT0647493.1"/>
    </source>
</evidence>
<sequence length="88" mass="9719">MKKRIEGNPVSRSKLTPSGMSGFFVVPTFAEKPLGEKPVLSELWKSKSKGTRSPAQNQNPFRNEGVFCSFKVKVNLSGFQNLTGFPTL</sequence>
<evidence type="ECO:0000313" key="2">
    <source>
        <dbReference type="Proteomes" id="UP001245285"/>
    </source>
</evidence>
<keyword evidence="2" id="KW-1185">Reference proteome</keyword>
<comment type="caution">
    <text evidence="1">The sequence shown here is derived from an EMBL/GenBank/DDBJ whole genome shotgun (WGS) entry which is preliminary data.</text>
</comment>
<name>A0ABU3CMB1_9FLAO</name>
<gene>
    <name evidence="1" type="ORF">RM545_12405</name>
</gene>